<sequence>MVRMILLFTALLISGVVSAVEIPTGWNRYDDPAKKTVLFKPVNQNADIMVKYYPKQLLEGESVKSWLTNKLETSRAPQGQWVDGLSRFTRESFNRSFGFRKFRRSDGSIGMLGAVAFSADLLYVRLAMIMIGENVSETLEDQGYTILKAMDQDEIANAKAEWRGLDLETGTPKVRGVKKGGSIRAGRYVGQKTVSGEARGDYTVILYESGEYEFPDLKKKKSGYYTYSERFGKLYMRDPFTSARETYNDYCVYGTSTKTGKPVIYAYDSPAEYRLNWVGEVDRLSPSQRKKLEEQKQEKGYAYTTNPGDGLPLDEIETILYVYEAARIQGNSPLHEEIYLLTKSGRVMDGIPVAPNQLDVAKSQNREPDRWGWWKYDGERYSFAWHMDRSHYVVPRGRQRKTQPIPAGTRLDGEWLASTTYRGEDFASTTAWGDRFSRDGRFTNRKSETVRVNGEVLGEAEKQSNVQPSEDQRGHYEFDGYNLVLRYANGVVYHLPTFTLDADFKQIWFRGGVLSQN</sequence>
<dbReference type="AlphaFoldDB" id="A0A9E4KD61"/>
<gene>
    <name evidence="2" type="ORF">JAZ07_08850</name>
</gene>
<dbReference type="Proteomes" id="UP000886667">
    <property type="component" value="Unassembled WGS sequence"/>
</dbReference>
<evidence type="ECO:0000256" key="1">
    <source>
        <dbReference type="SAM" id="SignalP"/>
    </source>
</evidence>
<proteinExistence type="predicted"/>
<feature type="signal peptide" evidence="1">
    <location>
        <begin position="1"/>
        <end position="19"/>
    </location>
</feature>
<name>A0A9E4KD61_9GAMM</name>
<evidence type="ECO:0000313" key="3">
    <source>
        <dbReference type="Proteomes" id="UP000886667"/>
    </source>
</evidence>
<feature type="chain" id="PRO_5038998278" evidence="1">
    <location>
        <begin position="20"/>
        <end position="517"/>
    </location>
</feature>
<comment type="caution">
    <text evidence="2">The sequence shown here is derived from an EMBL/GenBank/DDBJ whole genome shotgun (WGS) entry which is preliminary data.</text>
</comment>
<organism evidence="2 3">
    <name type="scientific">Candidatus Thiodiazotropha taylori</name>
    <dbReference type="NCBI Taxonomy" id="2792791"/>
    <lineage>
        <taxon>Bacteria</taxon>
        <taxon>Pseudomonadati</taxon>
        <taxon>Pseudomonadota</taxon>
        <taxon>Gammaproteobacteria</taxon>
        <taxon>Chromatiales</taxon>
        <taxon>Sedimenticolaceae</taxon>
        <taxon>Candidatus Thiodiazotropha</taxon>
    </lineage>
</organism>
<keyword evidence="1" id="KW-0732">Signal</keyword>
<reference evidence="2" key="1">
    <citation type="journal article" date="2021" name="Proc. Natl. Acad. Sci. U.S.A.">
        <title>Global biogeography of chemosynthetic symbionts reveals both localized and globally distributed symbiont groups. .</title>
        <authorList>
            <person name="Osvatic J.T."/>
            <person name="Wilkins L.G.E."/>
            <person name="Leibrecht L."/>
            <person name="Leray M."/>
            <person name="Zauner S."/>
            <person name="Polzin J."/>
            <person name="Camacho Y."/>
            <person name="Gros O."/>
            <person name="van Gils J.A."/>
            <person name="Eisen J.A."/>
            <person name="Petersen J.M."/>
            <person name="Yuen B."/>
        </authorList>
    </citation>
    <scope>NUCLEOTIDE SEQUENCE</scope>
    <source>
        <strain evidence="2">MAGclacostrist064TRANS</strain>
    </source>
</reference>
<dbReference type="EMBL" id="JAEPCM010000295">
    <property type="protein sequence ID" value="MCG7946437.1"/>
    <property type="molecule type" value="Genomic_DNA"/>
</dbReference>
<accession>A0A9E4KD61</accession>
<protein>
    <submittedName>
        <fullName evidence="2">Uncharacterized protein</fullName>
    </submittedName>
</protein>
<evidence type="ECO:0000313" key="2">
    <source>
        <dbReference type="EMBL" id="MCG7946437.1"/>
    </source>
</evidence>